<dbReference type="EMBL" id="QCXQ01000002">
    <property type="protein sequence ID" value="PWG00324.1"/>
    <property type="molecule type" value="Genomic_DNA"/>
</dbReference>
<dbReference type="RefSeq" id="WP_109250271.1">
    <property type="nucleotide sequence ID" value="NZ_QCXQ01000002.1"/>
</dbReference>
<feature type="domain" description="Glucosyltransferase 3-like C-terminal" evidence="3">
    <location>
        <begin position="158"/>
        <end position="317"/>
    </location>
</feature>
<dbReference type="Gene3D" id="3.40.50.2000">
    <property type="entry name" value="Glycogen Phosphorylase B"/>
    <property type="match status" value="2"/>
</dbReference>
<gene>
    <name evidence="4" type="ORF">DCM90_05180</name>
</gene>
<dbReference type="Pfam" id="PF26334">
    <property type="entry name" value="Gtf3_N"/>
    <property type="match status" value="1"/>
</dbReference>
<reference evidence="4 5" key="1">
    <citation type="journal article" date="2018" name="Int. J. Syst. Evol. Microbiol.">
        <title>Lactobacillus bambusae sp. nov., isolated from a traditional fermented Ma-bamboo shoots of Taiwan.</title>
        <authorList>
            <person name="Wang L.-T."/>
        </authorList>
    </citation>
    <scope>NUCLEOTIDE SEQUENCE [LARGE SCALE GENOMIC DNA]</scope>
    <source>
        <strain evidence="4 5">BS-W1</strain>
    </source>
</reference>
<dbReference type="OrthoDB" id="9790931at2"/>
<evidence type="ECO:0008006" key="6">
    <source>
        <dbReference type="Google" id="ProtNLM"/>
    </source>
</evidence>
<dbReference type="Proteomes" id="UP000245080">
    <property type="component" value="Unassembled WGS sequence"/>
</dbReference>
<evidence type="ECO:0000259" key="3">
    <source>
        <dbReference type="Pfam" id="PF26337"/>
    </source>
</evidence>
<evidence type="ECO:0000256" key="1">
    <source>
        <dbReference type="ARBA" id="ARBA00022679"/>
    </source>
</evidence>
<feature type="domain" description="Glucosyltransferase 3-like N-terminal" evidence="2">
    <location>
        <begin position="2"/>
        <end position="125"/>
    </location>
</feature>
<name>A0A2V1MZ84_9LACO</name>
<organism evidence="4 5">
    <name type="scientific">Levilactobacillus bambusae</name>
    <dbReference type="NCBI Taxonomy" id="2024736"/>
    <lineage>
        <taxon>Bacteria</taxon>
        <taxon>Bacillati</taxon>
        <taxon>Bacillota</taxon>
        <taxon>Bacilli</taxon>
        <taxon>Lactobacillales</taxon>
        <taxon>Lactobacillaceae</taxon>
        <taxon>Levilactobacillus</taxon>
    </lineage>
</organism>
<dbReference type="InterPro" id="IPR058592">
    <property type="entry name" value="Gtf3_C"/>
</dbReference>
<evidence type="ECO:0000259" key="2">
    <source>
        <dbReference type="Pfam" id="PF26334"/>
    </source>
</evidence>
<keyword evidence="1" id="KW-0808">Transferase</keyword>
<dbReference type="Pfam" id="PF26337">
    <property type="entry name" value="Gtf3_C"/>
    <property type="match status" value="1"/>
</dbReference>
<dbReference type="PIRSF" id="PIRSF007023">
    <property type="entry name" value="UDP-Galf_transf"/>
    <property type="match status" value="1"/>
</dbReference>
<dbReference type="InterPro" id="IPR058591">
    <property type="entry name" value="Gtf3_N"/>
</dbReference>
<accession>A0A2V1MZ84</accession>
<evidence type="ECO:0000313" key="5">
    <source>
        <dbReference type="Proteomes" id="UP000245080"/>
    </source>
</evidence>
<evidence type="ECO:0000313" key="4">
    <source>
        <dbReference type="EMBL" id="PWG00324.1"/>
    </source>
</evidence>
<protein>
    <recommendedName>
        <fullName evidence="6">Beta-1,6-galactofuranosyltransferase</fullName>
    </recommendedName>
</protein>
<dbReference type="AlphaFoldDB" id="A0A2V1MZ84"/>
<keyword evidence="5" id="KW-1185">Reference proteome</keyword>
<proteinExistence type="predicted"/>
<sequence>MGKAAADAIQFVNQIGGKTLNYFVYRDDTEDADQRRIRFDGMLGGLKWDDIVIIHYPILMFDKATQRQFIAQVHNRGARVVTHIDDVKQWQINGDYDQPFDEPFLTDSDGIIAQTPKMAAQLRQQLNLADNQAMVVRGPGGYVTSLYDQKDRTLGTPIDYAGGLHKAPFLAELATQVPVNIYANVDDGAPVPEGINVKGTYDPDVIPHIIDGSFGLVWDSESYTDVTGKFAEYTRYNTPSKLSLYLSANEPVIVWSGAGVANFVRENHVGLVIDSLTDLAPRLAALTPEEYHAILSNTHRIGNVIRSGYFLKQAVFKMQGELLLAHAEFN</sequence>
<comment type="caution">
    <text evidence="4">The sequence shown here is derived from an EMBL/GenBank/DDBJ whole genome shotgun (WGS) entry which is preliminary data.</text>
</comment>